<evidence type="ECO:0000313" key="2">
    <source>
        <dbReference type="EMBL" id="CAK0840928.1"/>
    </source>
</evidence>
<dbReference type="Proteomes" id="UP001189429">
    <property type="component" value="Unassembled WGS sequence"/>
</dbReference>
<accession>A0ABN9T7D0</accession>
<feature type="region of interest" description="Disordered" evidence="1">
    <location>
        <begin position="50"/>
        <end position="116"/>
    </location>
</feature>
<comment type="caution">
    <text evidence="2">The sequence shown here is derived from an EMBL/GenBank/DDBJ whole genome shotgun (WGS) entry which is preliminary data.</text>
</comment>
<feature type="compositionally biased region" description="Low complexity" evidence="1">
    <location>
        <begin position="50"/>
        <end position="61"/>
    </location>
</feature>
<sequence>MAGLRAARGAGTAADDLAPLVRAAVRGAVDGGAPRRTVAAVARSAVSAAAFAARPTTQAHAADGRRDDHAADAVGDAARPAGASAEAKRARRRRRRAARAARKQQEMTDGDVTTAGAGSTGAGLGLALLPTAMAVDGADDEDLASLVDDPWADSLPVGGRRRPGRGREGRWVAEAVAAGAGGTGSGLAAAAAAPAGAALALARAPGGAAAAEAADLARGVGSAAGAAACGLERAGLAGGAEPRRRGPRRARAKAQAEAARAAAELGTALAGAAPAGGGAAASEGPGEVFERADGLLRQAPGYGPQLSEQLRQMLESVSWRSRARVGYRERGLGAEQLASEAECRGLAEEVRALQAAVQAWSADISRVRGKTGSLRAAFAEARHVVLSELGAAAAPQRQRPPSRAEARAPCAGGRAEKSKQNGRVVSTERSGQLSRLAPGSDADAEPAGAWREAIVEASEDQRACVLDGDLRVRRWSAGAGAPTGGAGSGATFVFEGQLWLVRSRTVQIQVVTASGAAGQEDFANTLKEIAIGGSFLENNTLHISATGVIWHSADGQREPILTDMDSNWSNELVEATRDTSGEVLQPDRAVVDRTVVHLKLPNSVRLHIEQWPDPAAHYVNVKVTKPAEYGEVGLCVDSAAPAVGVSTSETLFRAGIYTRSCPSVESEISWPYGGCEGLSTEASMYSFSAIDRSISCGVCGQNQFVDFLGKLAADLKNLKEEECSQGVIYGVAFGSKYEEMLDLQDDVDTQRLLQRHQRCFFYFVAADNESKSISLNRTSKSGLSILIPVPTSVLPYKSMRRNTKLFKMYGGLVVFAFAKRLVWQDAKMLGDLCQSWIGTMDYQKMFTENIEQHGTCASFRALPNKPETMGEVRSDGPRFEYHCSFLEAVDRPGLTDDSETLGKQCGHYRRLDPENYRISLDSGLIDSAVILWDMRSKRCRDFNRQLSCTWLGEIHCFADRDQVSFPEALRAVGVYEPSGVSPLDSEVKDKLFVKADDPEIPMVHIGRSSCHWYFSDVSNNMYTCASNPDVVAKGAV</sequence>
<gene>
    <name evidence="2" type="ORF">PCOR1329_LOCUS36254</name>
</gene>
<feature type="compositionally biased region" description="Low complexity" evidence="1">
    <location>
        <begin position="72"/>
        <end position="85"/>
    </location>
</feature>
<feature type="compositionally biased region" description="Low complexity" evidence="1">
    <location>
        <begin position="392"/>
        <end position="411"/>
    </location>
</feature>
<name>A0ABN9T7D0_9DINO</name>
<evidence type="ECO:0000313" key="3">
    <source>
        <dbReference type="Proteomes" id="UP001189429"/>
    </source>
</evidence>
<protein>
    <submittedName>
        <fullName evidence="2">Uncharacterized protein</fullName>
    </submittedName>
</protein>
<organism evidence="2 3">
    <name type="scientific">Prorocentrum cordatum</name>
    <dbReference type="NCBI Taxonomy" id="2364126"/>
    <lineage>
        <taxon>Eukaryota</taxon>
        <taxon>Sar</taxon>
        <taxon>Alveolata</taxon>
        <taxon>Dinophyceae</taxon>
        <taxon>Prorocentrales</taxon>
        <taxon>Prorocentraceae</taxon>
        <taxon>Prorocentrum</taxon>
    </lineage>
</organism>
<feature type="compositionally biased region" description="Basic and acidic residues" evidence="1">
    <location>
        <begin position="62"/>
        <end position="71"/>
    </location>
</feature>
<feature type="region of interest" description="Disordered" evidence="1">
    <location>
        <begin position="149"/>
        <end position="168"/>
    </location>
</feature>
<feature type="region of interest" description="Disordered" evidence="1">
    <location>
        <begin position="237"/>
        <end position="257"/>
    </location>
</feature>
<feature type="compositionally biased region" description="Polar residues" evidence="1">
    <location>
        <begin position="421"/>
        <end position="433"/>
    </location>
</feature>
<proteinExistence type="predicted"/>
<feature type="region of interest" description="Disordered" evidence="1">
    <location>
        <begin position="392"/>
        <end position="447"/>
    </location>
</feature>
<dbReference type="EMBL" id="CAUYUJ010014412">
    <property type="protein sequence ID" value="CAK0840928.1"/>
    <property type="molecule type" value="Genomic_DNA"/>
</dbReference>
<evidence type="ECO:0000256" key="1">
    <source>
        <dbReference type="SAM" id="MobiDB-lite"/>
    </source>
</evidence>
<keyword evidence="3" id="KW-1185">Reference proteome</keyword>
<feature type="compositionally biased region" description="Basic residues" evidence="1">
    <location>
        <begin position="89"/>
        <end position="102"/>
    </location>
</feature>
<reference evidence="2" key="1">
    <citation type="submission" date="2023-10" db="EMBL/GenBank/DDBJ databases">
        <authorList>
            <person name="Chen Y."/>
            <person name="Shah S."/>
            <person name="Dougan E. K."/>
            <person name="Thang M."/>
            <person name="Chan C."/>
        </authorList>
    </citation>
    <scope>NUCLEOTIDE SEQUENCE [LARGE SCALE GENOMIC DNA]</scope>
</reference>